<comment type="caution">
    <text evidence="1">The sequence shown here is derived from an EMBL/GenBank/DDBJ whole genome shotgun (WGS) entry which is preliminary data.</text>
</comment>
<reference evidence="1" key="1">
    <citation type="submission" date="2023-06" db="EMBL/GenBank/DDBJ databases">
        <authorList>
            <person name="Kurt Z."/>
        </authorList>
    </citation>
    <scope>NUCLEOTIDE SEQUENCE</scope>
</reference>
<organism evidence="1">
    <name type="scientific">Hexamita inflata</name>
    <dbReference type="NCBI Taxonomy" id="28002"/>
    <lineage>
        <taxon>Eukaryota</taxon>
        <taxon>Metamonada</taxon>
        <taxon>Diplomonadida</taxon>
        <taxon>Hexamitidae</taxon>
        <taxon>Hexamitinae</taxon>
        <taxon>Hexamita</taxon>
    </lineage>
</organism>
<evidence type="ECO:0000313" key="1">
    <source>
        <dbReference type="EMBL" id="CAI9923368.1"/>
    </source>
</evidence>
<reference evidence="2 3" key="2">
    <citation type="submission" date="2024-07" db="EMBL/GenBank/DDBJ databases">
        <authorList>
            <person name="Akdeniz Z."/>
        </authorList>
    </citation>
    <scope>NUCLEOTIDE SEQUENCE [LARGE SCALE GENOMIC DNA]</scope>
</reference>
<protein>
    <submittedName>
        <fullName evidence="1">Uncharacterized protein</fullName>
    </submittedName>
</protein>
<proteinExistence type="predicted"/>
<evidence type="ECO:0000313" key="3">
    <source>
        <dbReference type="Proteomes" id="UP001642409"/>
    </source>
</evidence>
<dbReference type="EMBL" id="CATOUU010000279">
    <property type="protein sequence ID" value="CAI9923368.1"/>
    <property type="molecule type" value="Genomic_DNA"/>
</dbReference>
<dbReference type="EMBL" id="CAXDID020000012">
    <property type="protein sequence ID" value="CAL5980653.1"/>
    <property type="molecule type" value="Genomic_DNA"/>
</dbReference>
<dbReference type="AlphaFoldDB" id="A0AA86TVP7"/>
<dbReference type="Proteomes" id="UP001642409">
    <property type="component" value="Unassembled WGS sequence"/>
</dbReference>
<accession>A0AA86TVP7</accession>
<sequence length="222" mass="26196">MLEVQYNGLDRKDIMPRLFEHYIDESDHKVYTRCKLCKEYTKKSSDPNMTQLMGHLMSPTQCHQFTLENVFKKIGKIFKPIQTTPVYSDEDRLTDAIMQIVKEGLPFSHVGSKEYRKLTGTSYTRQFIAQEINKRADIIATTQFERYPIVADDTDDMMREQVLIIWDGFMCTQHRHAYFFAAKTKDYIHFLGLRYTEEKQNALWLAAQMKDIIDQLEATKRV</sequence>
<evidence type="ECO:0000313" key="2">
    <source>
        <dbReference type="EMBL" id="CAL5980653.1"/>
    </source>
</evidence>
<keyword evidence="3" id="KW-1185">Reference proteome</keyword>
<gene>
    <name evidence="1" type="ORF">HINF_LOCUS11013</name>
    <name evidence="2" type="ORF">HINF_LOCUS6280</name>
</gene>
<name>A0AA86TVP7_9EUKA</name>